<protein>
    <recommendedName>
        <fullName evidence="3">BclA C-terminal domain-containing protein</fullName>
    </recommendedName>
</protein>
<keyword evidence="2" id="KW-1185">Reference proteome</keyword>
<organism evidence="1 2">
    <name type="scientific">Paenibacillus zeirhizosphaerae</name>
    <dbReference type="NCBI Taxonomy" id="2987519"/>
    <lineage>
        <taxon>Bacteria</taxon>
        <taxon>Bacillati</taxon>
        <taxon>Bacillota</taxon>
        <taxon>Bacilli</taxon>
        <taxon>Bacillales</taxon>
        <taxon>Paenibacillaceae</taxon>
        <taxon>Paenibacillus</taxon>
    </lineage>
</organism>
<reference evidence="1 2" key="1">
    <citation type="submission" date="2022-10" db="EMBL/GenBank/DDBJ databases">
        <title>Paenibacillus description and whole genome data of maize root bacterial community.</title>
        <authorList>
            <person name="Marton D."/>
            <person name="Farkas M."/>
            <person name="Cserhati M."/>
        </authorList>
    </citation>
    <scope>NUCLEOTIDE SEQUENCE [LARGE SCALE GENOMIC DNA]</scope>
    <source>
        <strain evidence="1 2">P96</strain>
    </source>
</reference>
<gene>
    <name evidence="1" type="ORF">OIN60_20525</name>
</gene>
<proteinExistence type="predicted"/>
<dbReference type="Proteomes" id="UP001241848">
    <property type="component" value="Unassembled WGS sequence"/>
</dbReference>
<accession>A0ABT9FWV1</accession>
<evidence type="ECO:0000313" key="2">
    <source>
        <dbReference type="Proteomes" id="UP001241848"/>
    </source>
</evidence>
<comment type="caution">
    <text evidence="1">The sequence shown here is derived from an EMBL/GenBank/DDBJ whole genome shotgun (WGS) entry which is preliminary data.</text>
</comment>
<evidence type="ECO:0008006" key="3">
    <source>
        <dbReference type="Google" id="ProtNLM"/>
    </source>
</evidence>
<dbReference type="InterPro" id="IPR008983">
    <property type="entry name" value="Tumour_necrosis_fac-like_dom"/>
</dbReference>
<sequence>MTGVTGPTGPTVTQNNMFAAHNTVETLAPNAVIDMLFYQQNGTAITQGPNGSITLAPNQQYYVDYRANATGPGTAGAGLYLNGVFIQNTNSQAVSNNNQVTLSGNTIIRTAGSSTDLDLRSLSSGNTIYGNSTISVIKLA</sequence>
<name>A0ABT9FWV1_9BACL</name>
<evidence type="ECO:0000313" key="1">
    <source>
        <dbReference type="EMBL" id="MDP4099110.1"/>
    </source>
</evidence>
<dbReference type="Gene3D" id="2.60.120.40">
    <property type="match status" value="1"/>
</dbReference>
<dbReference type="RefSeq" id="WP_305756716.1">
    <property type="nucleotide sequence ID" value="NZ_JAPCKK010000031.1"/>
</dbReference>
<dbReference type="EMBL" id="JAPCKK010000031">
    <property type="protein sequence ID" value="MDP4099110.1"/>
    <property type="molecule type" value="Genomic_DNA"/>
</dbReference>